<dbReference type="GO" id="GO:0005840">
    <property type="term" value="C:ribosome"/>
    <property type="evidence" value="ECO:0007669"/>
    <property type="project" value="UniProtKB-KW"/>
</dbReference>
<dbReference type="GO" id="GO:0006412">
    <property type="term" value="P:translation"/>
    <property type="evidence" value="ECO:0007669"/>
    <property type="project" value="UniProtKB-UniRule"/>
</dbReference>
<dbReference type="GO" id="GO:0019843">
    <property type="term" value="F:rRNA binding"/>
    <property type="evidence" value="ECO:0007669"/>
    <property type="project" value="UniProtKB-UniRule"/>
</dbReference>
<sequence>MKLMAYDIIVRPVITEKSSRMMEMNKYTFEVHPQANKSEILHAVETVFKVKVQSVHTAKVHSKPKRMGMAVGKSRAWKKAIVTVADGQKIEFFEGAGA</sequence>
<evidence type="ECO:0000256" key="4">
    <source>
        <dbReference type="ARBA" id="ARBA00022980"/>
    </source>
</evidence>
<dbReference type="FunFam" id="3.30.70.330:FF:000001">
    <property type="entry name" value="50S ribosomal protein L23"/>
    <property type="match status" value="1"/>
</dbReference>
<comment type="similarity">
    <text evidence="1 6">Belongs to the universal ribosomal protein uL23 family.</text>
</comment>
<dbReference type="Pfam" id="PF00276">
    <property type="entry name" value="Ribosomal_L23"/>
    <property type="match status" value="1"/>
</dbReference>
<dbReference type="GO" id="GO:0003735">
    <property type="term" value="F:structural constituent of ribosome"/>
    <property type="evidence" value="ECO:0007669"/>
    <property type="project" value="InterPro"/>
</dbReference>
<dbReference type="InterPro" id="IPR013025">
    <property type="entry name" value="Ribosomal_uL23-like"/>
</dbReference>
<evidence type="ECO:0000256" key="6">
    <source>
        <dbReference type="HAMAP-Rule" id="MF_01369"/>
    </source>
</evidence>
<dbReference type="HAMAP" id="MF_01369_B">
    <property type="entry name" value="Ribosomal_uL23_B"/>
    <property type="match status" value="1"/>
</dbReference>
<evidence type="ECO:0000256" key="1">
    <source>
        <dbReference type="ARBA" id="ARBA00006700"/>
    </source>
</evidence>
<dbReference type="SUPFAM" id="SSF54189">
    <property type="entry name" value="Ribosomal proteins S24e, L23 and L15e"/>
    <property type="match status" value="1"/>
</dbReference>
<dbReference type="RefSeq" id="WP_008521534.1">
    <property type="nucleotide sequence ID" value="NZ_CM001376.1"/>
</dbReference>
<dbReference type="GO" id="GO:1990904">
    <property type="term" value="C:ribonucleoprotein complex"/>
    <property type="evidence" value="ECO:0007669"/>
    <property type="project" value="UniProtKB-KW"/>
</dbReference>
<keyword evidence="8" id="KW-1185">Reference proteome</keyword>
<accession>H0ULA2</accession>
<keyword evidence="5 6" id="KW-0687">Ribonucleoprotein</keyword>
<dbReference type="InterPro" id="IPR012678">
    <property type="entry name" value="Ribosomal_uL23/eL15/eS24_sf"/>
</dbReference>
<name>H0ULA2_9BACT</name>
<dbReference type="InterPro" id="IPR012677">
    <property type="entry name" value="Nucleotide-bd_a/b_plait_sf"/>
</dbReference>
<dbReference type="STRING" id="885272.JonanDRAFT_1093"/>
<proteinExistence type="inferred from homology"/>
<dbReference type="OrthoDB" id="9793353at2"/>
<dbReference type="HOGENOM" id="CLU_037562_3_2_0"/>
<organism evidence="7 8">
    <name type="scientific">Jonquetella anthropi DSM 22815</name>
    <dbReference type="NCBI Taxonomy" id="885272"/>
    <lineage>
        <taxon>Bacteria</taxon>
        <taxon>Thermotogati</taxon>
        <taxon>Synergistota</taxon>
        <taxon>Synergistia</taxon>
        <taxon>Synergistales</taxon>
        <taxon>Dethiosulfovibrionaceae</taxon>
        <taxon>Jonquetella</taxon>
    </lineage>
</organism>
<keyword evidence="2 6" id="KW-0699">rRNA-binding</keyword>
<evidence type="ECO:0000313" key="8">
    <source>
        <dbReference type="Proteomes" id="UP000003806"/>
    </source>
</evidence>
<dbReference type="PANTHER" id="PTHR11620">
    <property type="entry name" value="60S RIBOSOMAL PROTEIN L23A"/>
    <property type="match status" value="1"/>
</dbReference>
<evidence type="ECO:0000313" key="7">
    <source>
        <dbReference type="EMBL" id="EHM13461.1"/>
    </source>
</evidence>
<dbReference type="AlphaFoldDB" id="H0ULA2"/>
<dbReference type="NCBIfam" id="NF004363">
    <property type="entry name" value="PRK05738.2-4"/>
    <property type="match status" value="1"/>
</dbReference>
<dbReference type="eggNOG" id="COG0089">
    <property type="taxonomic scope" value="Bacteria"/>
</dbReference>
<dbReference type="EMBL" id="CM001376">
    <property type="protein sequence ID" value="EHM13461.1"/>
    <property type="molecule type" value="Genomic_DNA"/>
</dbReference>
<dbReference type="Proteomes" id="UP000003806">
    <property type="component" value="Chromosome"/>
</dbReference>
<gene>
    <name evidence="6" type="primary">rplW</name>
    <name evidence="7" type="ORF">JonanDRAFT_1093</name>
</gene>
<protein>
    <recommendedName>
        <fullName evidence="6">Large ribosomal subunit protein uL23</fullName>
    </recommendedName>
</protein>
<reference evidence="7 8" key="1">
    <citation type="submission" date="2011-11" db="EMBL/GenBank/DDBJ databases">
        <title>The Noncontiguous Finished genome of Jonquetella anthropi DSM 22815.</title>
        <authorList>
            <consortium name="US DOE Joint Genome Institute (JGI-PGF)"/>
            <person name="Lucas S."/>
            <person name="Copeland A."/>
            <person name="Lapidus A."/>
            <person name="Glavina del Rio T."/>
            <person name="Dalin E."/>
            <person name="Tice H."/>
            <person name="Bruce D."/>
            <person name="Goodwin L."/>
            <person name="Pitluck S."/>
            <person name="Peters L."/>
            <person name="Mikhailova N."/>
            <person name="Held B."/>
            <person name="Kyrpides N."/>
            <person name="Mavromatis K."/>
            <person name="Ivanova N."/>
            <person name="Markowitz V."/>
            <person name="Cheng J.-F."/>
            <person name="Hugenholtz P."/>
            <person name="Woyke T."/>
            <person name="Wu D."/>
            <person name="Gronow S."/>
            <person name="Wellnitz S."/>
            <person name="Brambilla E."/>
            <person name="Klenk H.-P."/>
            <person name="Eisen J.A."/>
        </authorList>
    </citation>
    <scope>NUCLEOTIDE SEQUENCE [LARGE SCALE GENOMIC DNA]</scope>
    <source>
        <strain evidence="7 8">DSM 22815</strain>
    </source>
</reference>
<keyword evidence="4 6" id="KW-0689">Ribosomal protein</keyword>
<keyword evidence="3 6" id="KW-0694">RNA-binding</keyword>
<evidence type="ECO:0000256" key="5">
    <source>
        <dbReference type="ARBA" id="ARBA00023274"/>
    </source>
</evidence>
<comment type="subunit">
    <text evidence="6">Part of the 50S ribosomal subunit. Contacts protein L29, and trigger factor when it is bound to the ribosome.</text>
</comment>
<dbReference type="Gene3D" id="3.30.70.330">
    <property type="match status" value="1"/>
</dbReference>
<evidence type="ECO:0000256" key="3">
    <source>
        <dbReference type="ARBA" id="ARBA00022884"/>
    </source>
</evidence>
<comment type="function">
    <text evidence="6">One of the early assembly proteins it binds 23S rRNA. One of the proteins that surrounds the polypeptide exit tunnel on the outside of the ribosome. Forms the main docking site for trigger factor binding to the ribosome.</text>
</comment>
<evidence type="ECO:0000256" key="2">
    <source>
        <dbReference type="ARBA" id="ARBA00022730"/>
    </source>
</evidence>